<feature type="domain" description="AB hydrolase-1" evidence="2">
    <location>
        <begin position="60"/>
        <end position="277"/>
    </location>
</feature>
<feature type="region of interest" description="Disordered" evidence="1">
    <location>
        <begin position="17"/>
        <end position="49"/>
    </location>
</feature>
<organism evidence="3 4">
    <name type="scientific">Prauserella alba</name>
    <dbReference type="NCBI Taxonomy" id="176898"/>
    <lineage>
        <taxon>Bacteria</taxon>
        <taxon>Bacillati</taxon>
        <taxon>Actinomycetota</taxon>
        <taxon>Actinomycetes</taxon>
        <taxon>Pseudonocardiales</taxon>
        <taxon>Pseudonocardiaceae</taxon>
        <taxon>Prauserella</taxon>
    </lineage>
</organism>
<dbReference type="RefSeq" id="WP_253853514.1">
    <property type="nucleotide sequence ID" value="NZ_BAAALM010000006.1"/>
</dbReference>
<evidence type="ECO:0000313" key="4">
    <source>
        <dbReference type="Proteomes" id="UP001500467"/>
    </source>
</evidence>
<dbReference type="GO" id="GO:0016787">
    <property type="term" value="F:hydrolase activity"/>
    <property type="evidence" value="ECO:0007669"/>
    <property type="project" value="UniProtKB-KW"/>
</dbReference>
<evidence type="ECO:0000256" key="1">
    <source>
        <dbReference type="SAM" id="MobiDB-lite"/>
    </source>
</evidence>
<dbReference type="PRINTS" id="PR00111">
    <property type="entry name" value="ABHYDROLASE"/>
</dbReference>
<accession>A0ABN1VA11</accession>
<dbReference type="PANTHER" id="PTHR43433:SF5">
    <property type="entry name" value="AB HYDROLASE-1 DOMAIN-CONTAINING PROTEIN"/>
    <property type="match status" value="1"/>
</dbReference>
<dbReference type="InterPro" id="IPR050471">
    <property type="entry name" value="AB_hydrolase"/>
</dbReference>
<comment type="caution">
    <text evidence="3">The sequence shown here is derived from an EMBL/GenBank/DDBJ whole genome shotgun (WGS) entry which is preliminary data.</text>
</comment>
<dbReference type="Pfam" id="PF00561">
    <property type="entry name" value="Abhydrolase_1"/>
    <property type="match status" value="1"/>
</dbReference>
<sequence length="294" mass="31669">MPYAYAADGVALYYESHDTQSHDTGPGTPGQGTRGPGTDRHSGEEPRAACDDRPALLLVAGQSNSHRWWDAARGDFEGAFRVITMDHRGIGRSDKPDDDSYSTRGFAADAVAVLDAAGAGRAHVYGTSMGGRVAQWLAADHPERVDRLVLGCTSPGGPHAVERDPDVTRRLAQHDAAAVRKALLDLMYTPAWLATHPGPYRTIGERDTPPHVLRRHRVASHRHDAWDALPHIAAPTLVVHGSDDVFNPAANAPLIADRIPGARLHLIPGARHAYFEERRDVAGPLVLDFLTGGA</sequence>
<dbReference type="Proteomes" id="UP001500467">
    <property type="component" value="Unassembled WGS sequence"/>
</dbReference>
<keyword evidence="4" id="KW-1185">Reference proteome</keyword>
<dbReference type="InterPro" id="IPR000073">
    <property type="entry name" value="AB_hydrolase_1"/>
</dbReference>
<name>A0ABN1VA11_9PSEU</name>
<dbReference type="PANTHER" id="PTHR43433">
    <property type="entry name" value="HYDROLASE, ALPHA/BETA FOLD FAMILY PROTEIN"/>
    <property type="match status" value="1"/>
</dbReference>
<feature type="compositionally biased region" description="Basic and acidic residues" evidence="1">
    <location>
        <begin position="37"/>
        <end position="49"/>
    </location>
</feature>
<protein>
    <submittedName>
        <fullName evidence="3">Alpha/beta hydrolase</fullName>
    </submittedName>
</protein>
<evidence type="ECO:0000313" key="3">
    <source>
        <dbReference type="EMBL" id="GAA1201815.1"/>
    </source>
</evidence>
<dbReference type="EMBL" id="BAAALM010000006">
    <property type="protein sequence ID" value="GAA1201815.1"/>
    <property type="molecule type" value="Genomic_DNA"/>
</dbReference>
<keyword evidence="3" id="KW-0378">Hydrolase</keyword>
<dbReference type="SUPFAM" id="SSF53474">
    <property type="entry name" value="alpha/beta-Hydrolases"/>
    <property type="match status" value="1"/>
</dbReference>
<gene>
    <name evidence="3" type="ORF">GCM10009675_18280</name>
</gene>
<dbReference type="Gene3D" id="3.40.50.1820">
    <property type="entry name" value="alpha/beta hydrolase"/>
    <property type="match status" value="1"/>
</dbReference>
<evidence type="ECO:0000259" key="2">
    <source>
        <dbReference type="Pfam" id="PF00561"/>
    </source>
</evidence>
<reference evidence="3 4" key="1">
    <citation type="journal article" date="2019" name="Int. J. Syst. Evol. Microbiol.">
        <title>The Global Catalogue of Microorganisms (GCM) 10K type strain sequencing project: providing services to taxonomists for standard genome sequencing and annotation.</title>
        <authorList>
            <consortium name="The Broad Institute Genomics Platform"/>
            <consortium name="The Broad Institute Genome Sequencing Center for Infectious Disease"/>
            <person name="Wu L."/>
            <person name="Ma J."/>
        </authorList>
    </citation>
    <scope>NUCLEOTIDE SEQUENCE [LARGE SCALE GENOMIC DNA]</scope>
    <source>
        <strain evidence="3 4">JCM 13022</strain>
    </source>
</reference>
<dbReference type="InterPro" id="IPR029058">
    <property type="entry name" value="AB_hydrolase_fold"/>
</dbReference>
<proteinExistence type="predicted"/>